<keyword evidence="3" id="KW-1185">Reference proteome</keyword>
<dbReference type="InterPro" id="IPR036390">
    <property type="entry name" value="WH_DNA-bd_sf"/>
</dbReference>
<evidence type="ECO:0000256" key="1">
    <source>
        <dbReference type="SAM" id="MobiDB-lite"/>
    </source>
</evidence>
<dbReference type="AlphaFoldDB" id="A0A941FKQ1"/>
<dbReference type="SUPFAM" id="SSF46785">
    <property type="entry name" value="Winged helix' DNA-binding domain"/>
    <property type="match status" value="1"/>
</dbReference>
<protein>
    <submittedName>
        <fullName evidence="2">Uncharacterized protein</fullName>
    </submittedName>
</protein>
<name>A0A941FKQ1_9ACTN</name>
<reference evidence="2 3" key="1">
    <citation type="submission" date="2021-04" db="EMBL/GenBank/DDBJ databases">
        <title>Characterization of the biosynthetic gene cluster of new lipopeptides with antitumor activity in the genome of the marine Streptomyces PHM034.</title>
        <authorList>
            <person name="Ceniceros A."/>
            <person name="Canedo L."/>
            <person name="Mendez C."/>
            <person name="Olano C."/>
            <person name="Schleissner C."/>
            <person name="Cuevas C."/>
            <person name="De La Calle F."/>
            <person name="Salas J.A."/>
        </authorList>
    </citation>
    <scope>NUCLEOTIDE SEQUENCE [LARGE SCALE GENOMIC DNA]</scope>
    <source>
        <strain evidence="2 3">PHM034</strain>
    </source>
</reference>
<evidence type="ECO:0000313" key="2">
    <source>
        <dbReference type="EMBL" id="MBR8642156.1"/>
    </source>
</evidence>
<comment type="caution">
    <text evidence="2">The sequence shown here is derived from an EMBL/GenBank/DDBJ whole genome shotgun (WGS) entry which is preliminary data.</text>
</comment>
<accession>A0A941FKQ1</accession>
<organism evidence="2 3">
    <name type="scientific">Streptomyces tuirus</name>
    <dbReference type="NCBI Taxonomy" id="68278"/>
    <lineage>
        <taxon>Bacteria</taxon>
        <taxon>Bacillati</taxon>
        <taxon>Actinomycetota</taxon>
        <taxon>Actinomycetes</taxon>
        <taxon>Kitasatosporales</taxon>
        <taxon>Streptomycetaceae</taxon>
        <taxon>Streptomyces</taxon>
    </lineage>
</organism>
<evidence type="ECO:0000313" key="3">
    <source>
        <dbReference type="Proteomes" id="UP000682308"/>
    </source>
</evidence>
<sequence length="204" mass="21893">MVDVLYVLGGDGRPASARDIAARMNLSHKSVAGVAGFLIHSGLFQPGRGAWALTEAGAALARLRATDSARARLHLRDLWQGSWFQQRAGQRLAAGPLEEKELANHLRAGLQGQAERGVFLVEWMVYALLLERDESGDLRLPADQVPPPEVDAQPAGPPGIFDPLLNTSAAEITALPDDEFIALMGAYRTVFAALAPKIPRQQGA</sequence>
<feature type="region of interest" description="Disordered" evidence="1">
    <location>
        <begin position="139"/>
        <end position="159"/>
    </location>
</feature>
<proteinExistence type="predicted"/>
<dbReference type="EMBL" id="JAGTPG010000002">
    <property type="protein sequence ID" value="MBR8642156.1"/>
    <property type="molecule type" value="Genomic_DNA"/>
</dbReference>
<gene>
    <name evidence="2" type="ORF">KEF29_29605</name>
</gene>
<dbReference type="Proteomes" id="UP000682308">
    <property type="component" value="Unassembled WGS sequence"/>
</dbReference>